<accession>A0A5B9VVP2</accession>
<feature type="compositionally biased region" description="Acidic residues" evidence="1">
    <location>
        <begin position="332"/>
        <end position="342"/>
    </location>
</feature>
<dbReference type="EC" id="3.1.3.16" evidence="4"/>
<keyword evidence="2" id="KW-0472">Membrane</keyword>
<evidence type="ECO:0000256" key="1">
    <source>
        <dbReference type="SAM" id="MobiDB-lite"/>
    </source>
</evidence>
<dbReference type="Gene3D" id="3.60.40.10">
    <property type="entry name" value="PPM-type phosphatase domain"/>
    <property type="match status" value="1"/>
</dbReference>
<feature type="transmembrane region" description="Helical" evidence="2">
    <location>
        <begin position="158"/>
        <end position="180"/>
    </location>
</feature>
<dbReference type="PANTHER" id="PTHR47992">
    <property type="entry name" value="PROTEIN PHOSPHATASE"/>
    <property type="match status" value="1"/>
</dbReference>
<gene>
    <name evidence="4" type="primary">pstP</name>
    <name evidence="4" type="ORF">OJF2_09930</name>
</gene>
<dbReference type="Pfam" id="PF13672">
    <property type="entry name" value="PP2C_2"/>
    <property type="match status" value="1"/>
</dbReference>
<dbReference type="OrthoDB" id="9801841at2"/>
<evidence type="ECO:0000256" key="2">
    <source>
        <dbReference type="SAM" id="Phobius"/>
    </source>
</evidence>
<dbReference type="PROSITE" id="PS51746">
    <property type="entry name" value="PPM_2"/>
    <property type="match status" value="1"/>
</dbReference>
<evidence type="ECO:0000313" key="4">
    <source>
        <dbReference type="EMBL" id="QEH32516.1"/>
    </source>
</evidence>
<dbReference type="SUPFAM" id="SSF81606">
    <property type="entry name" value="PP2C-like"/>
    <property type="match status" value="1"/>
</dbReference>
<evidence type="ECO:0000259" key="3">
    <source>
        <dbReference type="PROSITE" id="PS51746"/>
    </source>
</evidence>
<feature type="domain" description="PPM-type phosphatase" evidence="3">
    <location>
        <begin position="38"/>
        <end position="305"/>
    </location>
</feature>
<dbReference type="EMBL" id="CP042997">
    <property type="protein sequence ID" value="QEH32516.1"/>
    <property type="molecule type" value="Genomic_DNA"/>
</dbReference>
<dbReference type="InterPro" id="IPR036457">
    <property type="entry name" value="PPM-type-like_dom_sf"/>
</dbReference>
<dbReference type="AlphaFoldDB" id="A0A5B9VVP2"/>
<sequence length="342" mass="37276">MSATPLSLETAEFEFLVGPYDSSSETPAEPPSRTIRVKYGAVSDTGRVRARNEDHYMVARVRRTLDVLAHNLPKGEMAESLAEDAYVMVVADGMGGMNSGDVASMLAISTGVKLADRSVKWGLKINDQEAAELLRRMSMYFRLIDRRITRKSEQHRRYFGMGTTMTLAYSVGIHLFLIHVGDSRAYLYRRGKLEQLTRDHTVAQALADAGQIEQSEVRTHSKRNTLTNYLGGHWGRVKADVLHLQLEDDDRVLVCSDGLSDMVDDPGIAAVLAAHPEPDAAALALTRAALDGGGRDNVTVLVARYGIPFSPRSTEEADATPVAPGPAHADVATEDFPTEPAG</sequence>
<name>A0A5B9VVP2_9BACT</name>
<dbReference type="InterPro" id="IPR015655">
    <property type="entry name" value="PP2C"/>
</dbReference>
<dbReference type="KEGG" id="agv:OJF2_09930"/>
<dbReference type="Proteomes" id="UP000324233">
    <property type="component" value="Chromosome"/>
</dbReference>
<feature type="region of interest" description="Disordered" evidence="1">
    <location>
        <begin position="312"/>
        <end position="342"/>
    </location>
</feature>
<keyword evidence="5" id="KW-1185">Reference proteome</keyword>
<evidence type="ECO:0000313" key="5">
    <source>
        <dbReference type="Proteomes" id="UP000324233"/>
    </source>
</evidence>
<organism evidence="4 5">
    <name type="scientific">Aquisphaera giovannonii</name>
    <dbReference type="NCBI Taxonomy" id="406548"/>
    <lineage>
        <taxon>Bacteria</taxon>
        <taxon>Pseudomonadati</taxon>
        <taxon>Planctomycetota</taxon>
        <taxon>Planctomycetia</taxon>
        <taxon>Isosphaerales</taxon>
        <taxon>Isosphaeraceae</taxon>
        <taxon>Aquisphaera</taxon>
    </lineage>
</organism>
<protein>
    <submittedName>
        <fullName evidence="4">PP2C-family Ser/Thr phosphatase</fullName>
        <ecNumber evidence="4">3.1.3.16</ecNumber>
    </submittedName>
</protein>
<dbReference type="GO" id="GO:0004722">
    <property type="term" value="F:protein serine/threonine phosphatase activity"/>
    <property type="evidence" value="ECO:0007669"/>
    <property type="project" value="UniProtKB-EC"/>
</dbReference>
<dbReference type="SMART" id="SM00332">
    <property type="entry name" value="PP2Cc"/>
    <property type="match status" value="1"/>
</dbReference>
<dbReference type="CDD" id="cd00143">
    <property type="entry name" value="PP2Cc"/>
    <property type="match status" value="1"/>
</dbReference>
<proteinExistence type="predicted"/>
<dbReference type="InterPro" id="IPR001932">
    <property type="entry name" value="PPM-type_phosphatase-like_dom"/>
</dbReference>
<keyword evidence="2" id="KW-0812">Transmembrane</keyword>
<dbReference type="SMART" id="SM00331">
    <property type="entry name" value="PP2C_SIG"/>
    <property type="match status" value="1"/>
</dbReference>
<reference evidence="4 5" key="1">
    <citation type="submission" date="2019-08" db="EMBL/GenBank/DDBJ databases">
        <title>Deep-cultivation of Planctomycetes and their phenomic and genomic characterization uncovers novel biology.</title>
        <authorList>
            <person name="Wiegand S."/>
            <person name="Jogler M."/>
            <person name="Boedeker C."/>
            <person name="Pinto D."/>
            <person name="Vollmers J."/>
            <person name="Rivas-Marin E."/>
            <person name="Kohn T."/>
            <person name="Peeters S.H."/>
            <person name="Heuer A."/>
            <person name="Rast P."/>
            <person name="Oberbeckmann S."/>
            <person name="Bunk B."/>
            <person name="Jeske O."/>
            <person name="Meyerdierks A."/>
            <person name="Storesund J.E."/>
            <person name="Kallscheuer N."/>
            <person name="Luecker S."/>
            <person name="Lage O.M."/>
            <person name="Pohl T."/>
            <person name="Merkel B.J."/>
            <person name="Hornburger P."/>
            <person name="Mueller R.-W."/>
            <person name="Bruemmer F."/>
            <person name="Labrenz M."/>
            <person name="Spormann A.M."/>
            <person name="Op den Camp H."/>
            <person name="Overmann J."/>
            <person name="Amann R."/>
            <person name="Jetten M.S.M."/>
            <person name="Mascher T."/>
            <person name="Medema M.H."/>
            <person name="Devos D.P."/>
            <person name="Kaster A.-K."/>
            <person name="Ovreas L."/>
            <person name="Rohde M."/>
            <person name="Galperin M.Y."/>
            <person name="Jogler C."/>
        </authorList>
    </citation>
    <scope>NUCLEOTIDE SEQUENCE [LARGE SCALE GENOMIC DNA]</scope>
    <source>
        <strain evidence="4 5">OJF2</strain>
    </source>
</reference>
<dbReference type="RefSeq" id="WP_148591767.1">
    <property type="nucleotide sequence ID" value="NZ_CP042997.1"/>
</dbReference>
<keyword evidence="4" id="KW-0378">Hydrolase</keyword>
<keyword evidence="2" id="KW-1133">Transmembrane helix</keyword>